<evidence type="ECO:0000256" key="8">
    <source>
        <dbReference type="ARBA" id="ARBA00022806"/>
    </source>
</evidence>
<evidence type="ECO:0000256" key="16">
    <source>
        <dbReference type="NCBIfam" id="TIGR01389"/>
    </source>
</evidence>
<evidence type="ECO:0000259" key="18">
    <source>
        <dbReference type="PROSITE" id="PS51192"/>
    </source>
</evidence>
<dbReference type="NCBIfam" id="TIGR00614">
    <property type="entry name" value="recQ_fam"/>
    <property type="match status" value="1"/>
</dbReference>
<dbReference type="GO" id="GO:0009432">
    <property type="term" value="P:SOS response"/>
    <property type="evidence" value="ECO:0007669"/>
    <property type="project" value="UniProtKB-UniRule"/>
</dbReference>
<sequence length="787" mass="89287">MYPLYILQKQFGYASFRMKQEAIINHVLQKKDTFVLMPTGGGKSLCYQIPALLFDGLSLVISPLIALMKDQVDALRVNGIEAAYLNSTQSPQEQKAILDKAREKKLKLLYLAPEKLLSSDKHTSLLETLQTFSISLIAIDEAHCISQWGHDFRPEYLMLAQLKKAFPNAPMIALTATADQLTQKDIIEKLELKDPAVFISSFNRPNIRYTVEPKQGSFERLLRFLEPRKEAQGIIYCLSRRSTEKLADDLSRHGFKSLPYHAGMEREQRARNQEMFLREDVRIMVATIAFGMGIDKSNVRYVVHMDLPKSIESYYQETGRAGRDGLDSEALLFYSPGDLARLKHFVVIDDNADQTKIALKKLEQMGQFGELSTCRRKYLLNYFEEQAPEHCGNCDICLSQVESFDETPLAQKVLAALSQLQEKFGAGYLIDFMHGASSSRMQEQHMTLSTYGCGADIAREEWQRIIDDLVSRRYLIKLHGSYPKLKITARGQRVLEGLEKVILTRFKEKPAPEATEKLVYEKELLLQLKNLRKQLAAAEQSPAYVVLSDASLLEIATYLPHTKEGMGRISGFGQMKLERYGKSFCDVVNAYCLEHQLQSRIHLKSPKRPRKERYERDNLTKQETYKLFKAGYSVGMIAAQRNLSHTTIESHLAFYVQQGKITIAQLIDVEKIPVIRKAIEDTGGKALTPIKESLGENYSFAEIRYVMAHIEHMKLEEPVEYAYPPSYGYSGFSCLVLEPQGIYAGYRLKYQLNVQGITVQGTRGGRKVLHLSNAAGYAGSRTRSIAA</sequence>
<protein>
    <recommendedName>
        <fullName evidence="16">DNA helicase RecQ</fullName>
        <ecNumber evidence="16">5.6.2.4</ecNumber>
    </recommendedName>
</protein>
<dbReference type="GO" id="GO:0030894">
    <property type="term" value="C:replisome"/>
    <property type="evidence" value="ECO:0007669"/>
    <property type="project" value="TreeGrafter"/>
</dbReference>
<dbReference type="Pfam" id="PF00570">
    <property type="entry name" value="HRDC"/>
    <property type="match status" value="1"/>
</dbReference>
<evidence type="ECO:0000259" key="19">
    <source>
        <dbReference type="PROSITE" id="PS51194"/>
    </source>
</evidence>
<dbReference type="Gene3D" id="1.10.10.10">
    <property type="entry name" value="Winged helix-like DNA-binding domain superfamily/Winged helix DNA-binding domain"/>
    <property type="match status" value="1"/>
</dbReference>
<dbReference type="GO" id="GO:0043590">
    <property type="term" value="C:bacterial nucleoid"/>
    <property type="evidence" value="ECO:0007669"/>
    <property type="project" value="TreeGrafter"/>
</dbReference>
<dbReference type="InterPro" id="IPR027417">
    <property type="entry name" value="P-loop_NTPase"/>
</dbReference>
<dbReference type="InterPro" id="IPR014001">
    <property type="entry name" value="Helicase_ATP-bd"/>
</dbReference>
<dbReference type="GO" id="GO:0003677">
    <property type="term" value="F:DNA binding"/>
    <property type="evidence" value="ECO:0007669"/>
    <property type="project" value="UniProtKB-KW"/>
</dbReference>
<dbReference type="FunFam" id="3.40.50.300:FF:000156">
    <property type="entry name" value="ATP-dependent DNA helicase recQ"/>
    <property type="match status" value="1"/>
</dbReference>
<evidence type="ECO:0000256" key="12">
    <source>
        <dbReference type="ARBA" id="ARBA00023172"/>
    </source>
</evidence>
<comment type="caution">
    <text evidence="20">The sequence shown here is derived from an EMBL/GenBank/DDBJ whole genome shotgun (WGS) entry which is preliminary data.</text>
</comment>
<keyword evidence="7 20" id="KW-0378">Hydrolase</keyword>
<dbReference type="InterPro" id="IPR010997">
    <property type="entry name" value="HRDC-like_sf"/>
</dbReference>
<proteinExistence type="inferred from homology"/>
<dbReference type="PANTHER" id="PTHR13710">
    <property type="entry name" value="DNA HELICASE RECQ FAMILY MEMBER"/>
    <property type="match status" value="1"/>
</dbReference>
<name>A0AAP2DMN6_9BACT</name>
<dbReference type="Pfam" id="PF16124">
    <property type="entry name" value="RecQ_Zn_bind"/>
    <property type="match status" value="1"/>
</dbReference>
<dbReference type="GO" id="GO:0005737">
    <property type="term" value="C:cytoplasm"/>
    <property type="evidence" value="ECO:0007669"/>
    <property type="project" value="TreeGrafter"/>
</dbReference>
<dbReference type="Pfam" id="PF00271">
    <property type="entry name" value="Helicase_C"/>
    <property type="match status" value="1"/>
</dbReference>
<dbReference type="InterPro" id="IPR004589">
    <property type="entry name" value="DNA_helicase_ATP-dep_RecQ"/>
</dbReference>
<dbReference type="PROSITE" id="PS50967">
    <property type="entry name" value="HRDC"/>
    <property type="match status" value="1"/>
</dbReference>
<dbReference type="InterPro" id="IPR001650">
    <property type="entry name" value="Helicase_C-like"/>
</dbReference>
<dbReference type="GO" id="GO:0009378">
    <property type="term" value="F:four-way junction helicase activity"/>
    <property type="evidence" value="ECO:0007669"/>
    <property type="project" value="TreeGrafter"/>
</dbReference>
<dbReference type="GO" id="GO:0006281">
    <property type="term" value="P:DNA repair"/>
    <property type="evidence" value="ECO:0007669"/>
    <property type="project" value="UniProtKB-KW"/>
</dbReference>
<dbReference type="GO" id="GO:0006260">
    <property type="term" value="P:DNA replication"/>
    <property type="evidence" value="ECO:0007669"/>
    <property type="project" value="InterPro"/>
</dbReference>
<evidence type="ECO:0000256" key="11">
    <source>
        <dbReference type="ARBA" id="ARBA00023125"/>
    </source>
</evidence>
<dbReference type="Gene3D" id="1.10.150.80">
    <property type="entry name" value="HRDC domain"/>
    <property type="match status" value="1"/>
</dbReference>
<evidence type="ECO:0000256" key="6">
    <source>
        <dbReference type="ARBA" id="ARBA00022763"/>
    </source>
</evidence>
<dbReference type="EMBL" id="JAHESF010000014">
    <property type="protein sequence ID" value="MBT1698284.1"/>
    <property type="molecule type" value="Genomic_DNA"/>
</dbReference>
<feature type="domain" description="Helicase ATP-binding" evidence="18">
    <location>
        <begin position="24"/>
        <end position="196"/>
    </location>
</feature>
<dbReference type="CDD" id="cd18794">
    <property type="entry name" value="SF2_C_RecQ"/>
    <property type="match status" value="1"/>
</dbReference>
<keyword evidence="12" id="KW-0233">DNA recombination</keyword>
<comment type="similarity">
    <text evidence="3">Belongs to the helicase family. RecQ subfamily.</text>
</comment>
<dbReference type="SUPFAM" id="SSF52540">
    <property type="entry name" value="P-loop containing nucleoside triphosphate hydrolases"/>
    <property type="match status" value="1"/>
</dbReference>
<dbReference type="GO" id="GO:0016787">
    <property type="term" value="F:hydrolase activity"/>
    <property type="evidence" value="ECO:0007669"/>
    <property type="project" value="UniProtKB-KW"/>
</dbReference>
<keyword evidence="21" id="KW-1185">Reference proteome</keyword>
<dbReference type="InterPro" id="IPR036388">
    <property type="entry name" value="WH-like_DNA-bd_sf"/>
</dbReference>
<dbReference type="PROSITE" id="PS51194">
    <property type="entry name" value="HELICASE_CTER"/>
    <property type="match status" value="1"/>
</dbReference>
<dbReference type="PROSITE" id="PS51192">
    <property type="entry name" value="HELICASE_ATP_BIND_1"/>
    <property type="match status" value="1"/>
</dbReference>
<dbReference type="AlphaFoldDB" id="A0AAP2DMN6"/>
<dbReference type="SUPFAM" id="SSF46785">
    <property type="entry name" value="Winged helix' DNA-binding domain"/>
    <property type="match status" value="1"/>
</dbReference>
<evidence type="ECO:0000256" key="4">
    <source>
        <dbReference type="ARBA" id="ARBA00022723"/>
    </source>
</evidence>
<evidence type="ECO:0000256" key="13">
    <source>
        <dbReference type="ARBA" id="ARBA00023204"/>
    </source>
</evidence>
<dbReference type="InterPro" id="IPR036390">
    <property type="entry name" value="WH_DNA-bd_sf"/>
</dbReference>
<organism evidence="20 21">
    <name type="scientific">Chryseosolibacter histidini</name>
    <dbReference type="NCBI Taxonomy" id="2782349"/>
    <lineage>
        <taxon>Bacteria</taxon>
        <taxon>Pseudomonadati</taxon>
        <taxon>Bacteroidota</taxon>
        <taxon>Cytophagia</taxon>
        <taxon>Cytophagales</taxon>
        <taxon>Chryseotaleaceae</taxon>
        <taxon>Chryseosolibacter</taxon>
    </lineage>
</organism>
<dbReference type="InterPro" id="IPR029491">
    <property type="entry name" value="Helicase_HTH"/>
</dbReference>
<evidence type="ECO:0000256" key="3">
    <source>
        <dbReference type="ARBA" id="ARBA00005446"/>
    </source>
</evidence>
<dbReference type="GO" id="GO:0043138">
    <property type="term" value="F:3'-5' DNA helicase activity"/>
    <property type="evidence" value="ECO:0007669"/>
    <property type="project" value="UniProtKB-EC"/>
</dbReference>
<dbReference type="InterPro" id="IPR018982">
    <property type="entry name" value="RQC_domain"/>
</dbReference>
<dbReference type="SMART" id="SM00490">
    <property type="entry name" value="HELICc"/>
    <property type="match status" value="1"/>
</dbReference>
<comment type="cofactor">
    <cofactor evidence="1">
        <name>Mg(2+)</name>
        <dbReference type="ChEBI" id="CHEBI:18420"/>
    </cofactor>
</comment>
<dbReference type="FunFam" id="3.40.50.300:FF:000296">
    <property type="entry name" value="ATP-dependent DNA helicase RecQ"/>
    <property type="match status" value="1"/>
</dbReference>
<evidence type="ECO:0000259" key="17">
    <source>
        <dbReference type="PROSITE" id="PS50967"/>
    </source>
</evidence>
<dbReference type="Pfam" id="PF14493">
    <property type="entry name" value="HTH_40"/>
    <property type="match status" value="1"/>
</dbReference>
<evidence type="ECO:0000256" key="5">
    <source>
        <dbReference type="ARBA" id="ARBA00022741"/>
    </source>
</evidence>
<keyword evidence="6" id="KW-0227">DNA damage</keyword>
<evidence type="ECO:0000256" key="2">
    <source>
        <dbReference type="ARBA" id="ARBA00001947"/>
    </source>
</evidence>
<keyword evidence="4" id="KW-0479">Metal-binding</keyword>
<evidence type="ECO:0000256" key="1">
    <source>
        <dbReference type="ARBA" id="ARBA00001946"/>
    </source>
</evidence>
<keyword evidence="14" id="KW-0413">Isomerase</keyword>
<dbReference type="NCBIfam" id="TIGR01389">
    <property type="entry name" value="recQ"/>
    <property type="match status" value="1"/>
</dbReference>
<dbReference type="InterPro" id="IPR044876">
    <property type="entry name" value="HRDC_dom_sf"/>
</dbReference>
<keyword evidence="5" id="KW-0547">Nucleotide-binding</keyword>
<gene>
    <name evidence="20" type="primary">recQ</name>
    <name evidence="20" type="ORF">KK083_15440</name>
</gene>
<dbReference type="SMART" id="SM00341">
    <property type="entry name" value="HRDC"/>
    <property type="match status" value="1"/>
</dbReference>
<comment type="cofactor">
    <cofactor evidence="2">
        <name>Zn(2+)</name>
        <dbReference type="ChEBI" id="CHEBI:29105"/>
    </cofactor>
</comment>
<reference evidence="20 21" key="1">
    <citation type="submission" date="2021-05" db="EMBL/GenBank/DDBJ databases">
        <title>A Polyphasic approach of four new species of the genus Ohtaekwangia: Ohtaekwangia histidinii sp. nov., Ohtaekwangia cretensis sp. nov., Ohtaekwangia indiensis sp. nov., Ohtaekwangia reichenbachii sp. nov. from diverse environment.</title>
        <authorList>
            <person name="Octaviana S."/>
        </authorList>
    </citation>
    <scope>NUCLEOTIDE SEQUENCE [LARGE SCALE GENOMIC DNA]</scope>
    <source>
        <strain evidence="20 21">PWU4</strain>
    </source>
</reference>
<evidence type="ECO:0000256" key="15">
    <source>
        <dbReference type="ARBA" id="ARBA00034617"/>
    </source>
</evidence>
<dbReference type="InterPro" id="IPR002121">
    <property type="entry name" value="HRDC_dom"/>
</dbReference>
<feature type="domain" description="Helicase C-terminal" evidence="19">
    <location>
        <begin position="217"/>
        <end position="363"/>
    </location>
</feature>
<dbReference type="Pfam" id="PF00270">
    <property type="entry name" value="DEAD"/>
    <property type="match status" value="1"/>
</dbReference>
<keyword evidence="10" id="KW-0067">ATP-binding</keyword>
<keyword evidence="11" id="KW-0238">DNA-binding</keyword>
<dbReference type="EC" id="5.6.2.4" evidence="16"/>
<evidence type="ECO:0000256" key="9">
    <source>
        <dbReference type="ARBA" id="ARBA00022833"/>
    </source>
</evidence>
<dbReference type="Gene3D" id="3.40.50.300">
    <property type="entry name" value="P-loop containing nucleotide triphosphate hydrolases"/>
    <property type="match status" value="2"/>
</dbReference>
<dbReference type="RefSeq" id="WP_254164292.1">
    <property type="nucleotide sequence ID" value="NZ_JAHESF010000014.1"/>
</dbReference>
<dbReference type="SMART" id="SM00956">
    <property type="entry name" value="RQC"/>
    <property type="match status" value="1"/>
</dbReference>
<evidence type="ECO:0000256" key="7">
    <source>
        <dbReference type="ARBA" id="ARBA00022801"/>
    </source>
</evidence>
<accession>A0AAP2DMN6</accession>
<dbReference type="GO" id="GO:0006310">
    <property type="term" value="P:DNA recombination"/>
    <property type="evidence" value="ECO:0007669"/>
    <property type="project" value="UniProtKB-UniRule"/>
</dbReference>
<evidence type="ECO:0000256" key="14">
    <source>
        <dbReference type="ARBA" id="ARBA00023235"/>
    </source>
</evidence>
<dbReference type="InterPro" id="IPR011545">
    <property type="entry name" value="DEAD/DEAH_box_helicase_dom"/>
</dbReference>
<dbReference type="InterPro" id="IPR032284">
    <property type="entry name" value="RecQ_Zn-bd"/>
</dbReference>
<dbReference type="GO" id="GO:0005524">
    <property type="term" value="F:ATP binding"/>
    <property type="evidence" value="ECO:0007669"/>
    <property type="project" value="UniProtKB-KW"/>
</dbReference>
<evidence type="ECO:0000256" key="10">
    <source>
        <dbReference type="ARBA" id="ARBA00022840"/>
    </source>
</evidence>
<dbReference type="Pfam" id="PF09382">
    <property type="entry name" value="RQC"/>
    <property type="match status" value="1"/>
</dbReference>
<dbReference type="Proteomes" id="UP001319200">
    <property type="component" value="Unassembled WGS sequence"/>
</dbReference>
<keyword evidence="8 20" id="KW-0347">Helicase</keyword>
<keyword evidence="9" id="KW-0862">Zinc</keyword>
<dbReference type="PANTHER" id="PTHR13710:SF105">
    <property type="entry name" value="ATP-DEPENDENT DNA HELICASE Q1"/>
    <property type="match status" value="1"/>
</dbReference>
<dbReference type="GO" id="GO:0046872">
    <property type="term" value="F:metal ion binding"/>
    <property type="evidence" value="ECO:0007669"/>
    <property type="project" value="UniProtKB-KW"/>
</dbReference>
<evidence type="ECO:0000313" key="21">
    <source>
        <dbReference type="Proteomes" id="UP001319200"/>
    </source>
</evidence>
<comment type="catalytic activity">
    <reaction evidence="15">
        <text>Couples ATP hydrolysis with the unwinding of duplex DNA by translocating in the 3'-5' direction.</text>
        <dbReference type="EC" id="5.6.2.4"/>
    </reaction>
</comment>
<dbReference type="CDD" id="cd17920">
    <property type="entry name" value="DEXHc_RecQ"/>
    <property type="match status" value="1"/>
</dbReference>
<evidence type="ECO:0000313" key="20">
    <source>
        <dbReference type="EMBL" id="MBT1698284.1"/>
    </source>
</evidence>
<dbReference type="SMART" id="SM00487">
    <property type="entry name" value="DEXDc"/>
    <property type="match status" value="1"/>
</dbReference>
<keyword evidence="13" id="KW-0234">DNA repair</keyword>
<dbReference type="InterPro" id="IPR006293">
    <property type="entry name" value="DNA_helicase_ATP-dep_RecQ_bac"/>
</dbReference>
<dbReference type="SUPFAM" id="SSF47819">
    <property type="entry name" value="HRDC-like"/>
    <property type="match status" value="1"/>
</dbReference>
<feature type="domain" description="HRDC" evidence="17">
    <location>
        <begin position="518"/>
        <end position="598"/>
    </location>
</feature>